<dbReference type="EMBL" id="JAMPKX010000001">
    <property type="protein sequence ID" value="MEP0945740.1"/>
    <property type="molecule type" value="Genomic_DNA"/>
</dbReference>
<protein>
    <submittedName>
        <fullName evidence="5">ABC transporter ATP-binding protein</fullName>
    </submittedName>
</protein>
<evidence type="ECO:0000259" key="4">
    <source>
        <dbReference type="PROSITE" id="PS50893"/>
    </source>
</evidence>
<keyword evidence="3 5" id="KW-0067">ATP-binding</keyword>
<dbReference type="PANTHER" id="PTHR24220:SF86">
    <property type="entry name" value="ABC TRANSPORTER ABCH.1"/>
    <property type="match status" value="1"/>
</dbReference>
<dbReference type="RefSeq" id="WP_190698988.1">
    <property type="nucleotide sequence ID" value="NZ_JAMPKX010000001.1"/>
</dbReference>
<gene>
    <name evidence="5" type="ORF">NC992_02540</name>
</gene>
<dbReference type="PROSITE" id="PS50893">
    <property type="entry name" value="ABC_TRANSPORTER_2"/>
    <property type="match status" value="1"/>
</dbReference>
<comment type="caution">
    <text evidence="5">The sequence shown here is derived from an EMBL/GenBank/DDBJ whole genome shotgun (WGS) entry which is preliminary data.</text>
</comment>
<dbReference type="InterPro" id="IPR017911">
    <property type="entry name" value="MacB-like_ATP-bd"/>
</dbReference>
<sequence length="245" mass="26652">MSPTPHPSPAAVITMENVSRVFGSGEAAVRACDRINITIHSGEYCAIMGQSGSGKSTLMNIIGCLDRPTRGRYLLDGTDVSTVDKTRLTRIRNRKIGFIFQRYELLPNLTALENVILPMMYAGLGRSVRQRRAAAALTHMGLANRMDKRPSQLSGGQQQRVAIARAIVNQPVLLLADEPTGALDSQSATEVLGIFEALHQRGITIVMVTHSHEVARHSQRIIMMSDGRVTDAHLSPAELGHLAPL</sequence>
<dbReference type="InterPro" id="IPR015854">
    <property type="entry name" value="ABC_transpr_LolD-like"/>
</dbReference>
<dbReference type="Gene3D" id="3.40.50.300">
    <property type="entry name" value="P-loop containing nucleotide triphosphate hydrolases"/>
    <property type="match status" value="1"/>
</dbReference>
<keyword evidence="6" id="KW-1185">Reference proteome</keyword>
<name>A0ABV0JZW5_9CYAN</name>
<evidence type="ECO:0000313" key="5">
    <source>
        <dbReference type="EMBL" id="MEP0945740.1"/>
    </source>
</evidence>
<dbReference type="Pfam" id="PF00005">
    <property type="entry name" value="ABC_tran"/>
    <property type="match status" value="1"/>
</dbReference>
<dbReference type="GO" id="GO:0005524">
    <property type="term" value="F:ATP binding"/>
    <property type="evidence" value="ECO:0007669"/>
    <property type="project" value="UniProtKB-KW"/>
</dbReference>
<evidence type="ECO:0000313" key="6">
    <source>
        <dbReference type="Proteomes" id="UP001482513"/>
    </source>
</evidence>
<evidence type="ECO:0000256" key="1">
    <source>
        <dbReference type="ARBA" id="ARBA00022448"/>
    </source>
</evidence>
<evidence type="ECO:0000256" key="2">
    <source>
        <dbReference type="ARBA" id="ARBA00022741"/>
    </source>
</evidence>
<dbReference type="InterPro" id="IPR003593">
    <property type="entry name" value="AAA+_ATPase"/>
</dbReference>
<dbReference type="CDD" id="cd03255">
    <property type="entry name" value="ABC_MJ0796_LolCDE_FtsE"/>
    <property type="match status" value="1"/>
</dbReference>
<dbReference type="PANTHER" id="PTHR24220">
    <property type="entry name" value="IMPORT ATP-BINDING PROTEIN"/>
    <property type="match status" value="1"/>
</dbReference>
<dbReference type="InterPro" id="IPR017871">
    <property type="entry name" value="ABC_transporter-like_CS"/>
</dbReference>
<accession>A0ABV0JZW5</accession>
<proteinExistence type="predicted"/>
<dbReference type="PROSITE" id="PS00211">
    <property type="entry name" value="ABC_TRANSPORTER_1"/>
    <property type="match status" value="1"/>
</dbReference>
<dbReference type="SMART" id="SM00382">
    <property type="entry name" value="AAA"/>
    <property type="match status" value="1"/>
</dbReference>
<evidence type="ECO:0000256" key="3">
    <source>
        <dbReference type="ARBA" id="ARBA00022840"/>
    </source>
</evidence>
<organism evidence="5 6">
    <name type="scientific">Leptolyngbya subtilissima DQ-A4</name>
    <dbReference type="NCBI Taxonomy" id="2933933"/>
    <lineage>
        <taxon>Bacteria</taxon>
        <taxon>Bacillati</taxon>
        <taxon>Cyanobacteriota</taxon>
        <taxon>Cyanophyceae</taxon>
        <taxon>Leptolyngbyales</taxon>
        <taxon>Leptolyngbyaceae</taxon>
        <taxon>Leptolyngbya group</taxon>
        <taxon>Leptolyngbya</taxon>
    </lineage>
</organism>
<dbReference type="SUPFAM" id="SSF52540">
    <property type="entry name" value="P-loop containing nucleoside triphosphate hydrolases"/>
    <property type="match status" value="1"/>
</dbReference>
<keyword evidence="1" id="KW-0813">Transport</keyword>
<reference evidence="5 6" key="1">
    <citation type="submission" date="2022-04" db="EMBL/GenBank/DDBJ databases">
        <title>Positive selection, recombination, and allopatry shape intraspecific diversity of widespread and dominant cyanobacteria.</title>
        <authorList>
            <person name="Wei J."/>
            <person name="Shu W."/>
            <person name="Hu C."/>
        </authorList>
    </citation>
    <scope>NUCLEOTIDE SEQUENCE [LARGE SCALE GENOMIC DNA]</scope>
    <source>
        <strain evidence="5 6">DQ-A4</strain>
    </source>
</reference>
<feature type="domain" description="ABC transporter" evidence="4">
    <location>
        <begin position="13"/>
        <end position="242"/>
    </location>
</feature>
<dbReference type="InterPro" id="IPR027417">
    <property type="entry name" value="P-loop_NTPase"/>
</dbReference>
<dbReference type="InterPro" id="IPR003439">
    <property type="entry name" value="ABC_transporter-like_ATP-bd"/>
</dbReference>
<dbReference type="Proteomes" id="UP001482513">
    <property type="component" value="Unassembled WGS sequence"/>
</dbReference>
<keyword evidence="2" id="KW-0547">Nucleotide-binding</keyword>